<evidence type="ECO:0000313" key="3">
    <source>
        <dbReference type="Proteomes" id="UP000002071"/>
    </source>
</evidence>
<dbReference type="PANTHER" id="PTHR45947:SF3">
    <property type="entry name" value="SULFOQUINOVOSYL TRANSFERASE SQD2"/>
    <property type="match status" value="1"/>
</dbReference>
<dbReference type="STRING" id="519442.Huta_2136"/>
<feature type="domain" description="Glycosyltransferase subfamily 4-like N-terminal" evidence="1">
    <location>
        <begin position="35"/>
        <end position="195"/>
    </location>
</feature>
<gene>
    <name evidence="2" type="ordered locus">Huta_2136</name>
</gene>
<protein>
    <submittedName>
        <fullName evidence="2">Glycosyl transferase group 1</fullName>
    </submittedName>
</protein>
<accession>C7NU58</accession>
<evidence type="ECO:0000259" key="1">
    <source>
        <dbReference type="Pfam" id="PF13439"/>
    </source>
</evidence>
<reference evidence="2 3" key="1">
    <citation type="journal article" date="2009" name="Stand. Genomic Sci.">
        <title>Complete genome sequence of Halorhabdus utahensis type strain (AX-2).</title>
        <authorList>
            <person name="Anderson I."/>
            <person name="Tindall B.J."/>
            <person name="Pomrenke H."/>
            <person name="Goker M."/>
            <person name="Lapidus A."/>
            <person name="Nolan M."/>
            <person name="Copeland A."/>
            <person name="Glavina Del Rio T."/>
            <person name="Chen F."/>
            <person name="Tice H."/>
            <person name="Cheng J.F."/>
            <person name="Lucas S."/>
            <person name="Chertkov O."/>
            <person name="Bruce D."/>
            <person name="Brettin T."/>
            <person name="Detter J.C."/>
            <person name="Han C."/>
            <person name="Goodwin L."/>
            <person name="Land M."/>
            <person name="Hauser L."/>
            <person name="Chang Y.J."/>
            <person name="Jeffries C.D."/>
            <person name="Pitluck S."/>
            <person name="Pati A."/>
            <person name="Mavromatis K."/>
            <person name="Ivanova N."/>
            <person name="Ovchinnikova G."/>
            <person name="Chen A."/>
            <person name="Palaniappan K."/>
            <person name="Chain P."/>
            <person name="Rohde M."/>
            <person name="Bristow J."/>
            <person name="Eisen J.A."/>
            <person name="Markowitz V."/>
            <person name="Hugenholtz P."/>
            <person name="Kyrpides N.C."/>
            <person name="Klenk H.P."/>
        </authorList>
    </citation>
    <scope>NUCLEOTIDE SEQUENCE [LARGE SCALE GENOMIC DNA]</scope>
    <source>
        <strain evidence="3">DSM 12940 / JCM 11049 / AX-2</strain>
    </source>
</reference>
<dbReference type="HOGENOM" id="CLU_009583_2_2_2"/>
<sequence>MYVWAKRNMMAESEILEYVEGDHIALLSITFSGHNGVAKVMRRQAEVLSENGSEVTVYSFESDLAPETYDVIELYAPENDHLNRLYRVLWPLLVLPVLTLAVRLRNYDTIISHKYPFNVACTLGAWLGPTYVYYDHGVAPPELYDNLVAKVYSKLMRRLQAVTARPASAVIAISEFVADELREEWGPRPTAIIYNSPSSFIHEYELDLRDIRSYHNIPATAPVILFVGRITKHKNVSCLLEAQKSAIDTEGTKPYLVLVGKPTQNRYYEQIKAQAGENVRFAGYVEEKYLTSYYAQADVYVTASLWEGCNLTVLEAQQMELPVVAFDAGAHPETVEVPPGRLVPEGDCELLGEQVTAVLQSD</sequence>
<name>C7NU58_HALUD</name>
<dbReference type="Pfam" id="PF13692">
    <property type="entry name" value="Glyco_trans_1_4"/>
    <property type="match status" value="1"/>
</dbReference>
<organism evidence="2 3">
    <name type="scientific">Halorhabdus utahensis (strain DSM 12940 / JCM 11049 / AX-2)</name>
    <dbReference type="NCBI Taxonomy" id="519442"/>
    <lineage>
        <taxon>Archaea</taxon>
        <taxon>Methanobacteriati</taxon>
        <taxon>Methanobacteriota</taxon>
        <taxon>Stenosarchaea group</taxon>
        <taxon>Halobacteria</taxon>
        <taxon>Halobacteriales</taxon>
        <taxon>Haloarculaceae</taxon>
        <taxon>Halorhabdus</taxon>
    </lineage>
</organism>
<dbReference type="AlphaFoldDB" id="C7NU58"/>
<dbReference type="KEGG" id="hut:Huta_2136"/>
<dbReference type="EMBL" id="CP001687">
    <property type="protein sequence ID" value="ACV12303.1"/>
    <property type="molecule type" value="Genomic_DNA"/>
</dbReference>
<dbReference type="Gene3D" id="3.40.50.2000">
    <property type="entry name" value="Glycogen Phosphorylase B"/>
    <property type="match status" value="2"/>
</dbReference>
<dbReference type="CDD" id="cd03801">
    <property type="entry name" value="GT4_PimA-like"/>
    <property type="match status" value="1"/>
</dbReference>
<proteinExistence type="predicted"/>
<keyword evidence="2" id="KW-0808">Transferase</keyword>
<dbReference type="InterPro" id="IPR028098">
    <property type="entry name" value="Glyco_trans_4-like_N"/>
</dbReference>
<dbReference type="eggNOG" id="arCOG01403">
    <property type="taxonomic scope" value="Archaea"/>
</dbReference>
<dbReference type="GO" id="GO:0016758">
    <property type="term" value="F:hexosyltransferase activity"/>
    <property type="evidence" value="ECO:0007669"/>
    <property type="project" value="TreeGrafter"/>
</dbReference>
<dbReference type="SUPFAM" id="SSF53756">
    <property type="entry name" value="UDP-Glycosyltransferase/glycogen phosphorylase"/>
    <property type="match status" value="1"/>
</dbReference>
<dbReference type="CAZy" id="GT4">
    <property type="family name" value="Glycosyltransferase Family 4"/>
</dbReference>
<dbReference type="Proteomes" id="UP000002071">
    <property type="component" value="Chromosome"/>
</dbReference>
<dbReference type="InterPro" id="IPR050194">
    <property type="entry name" value="Glycosyltransferase_grp1"/>
</dbReference>
<dbReference type="PANTHER" id="PTHR45947">
    <property type="entry name" value="SULFOQUINOVOSYL TRANSFERASE SQD2"/>
    <property type="match status" value="1"/>
</dbReference>
<evidence type="ECO:0000313" key="2">
    <source>
        <dbReference type="EMBL" id="ACV12303.1"/>
    </source>
</evidence>
<keyword evidence="3" id="KW-1185">Reference proteome</keyword>
<dbReference type="Pfam" id="PF13439">
    <property type="entry name" value="Glyco_transf_4"/>
    <property type="match status" value="1"/>
</dbReference>